<dbReference type="InterPro" id="IPR009100">
    <property type="entry name" value="AcylCoA_DH/oxidase_NM_dom_sf"/>
</dbReference>
<proteinExistence type="predicted"/>
<dbReference type="InterPro" id="IPR046373">
    <property type="entry name" value="Acyl-CoA_Oxase/DH_mid-dom_sf"/>
</dbReference>
<evidence type="ECO:0000313" key="2">
    <source>
        <dbReference type="Proteomes" id="UP000620262"/>
    </source>
</evidence>
<evidence type="ECO:0000313" key="1">
    <source>
        <dbReference type="EMBL" id="MBE1505638.1"/>
    </source>
</evidence>
<dbReference type="Gene3D" id="2.40.110.10">
    <property type="entry name" value="Butyryl-CoA Dehydrogenase, subunit A, domain 2"/>
    <property type="match status" value="1"/>
</dbReference>
<keyword evidence="2" id="KW-1185">Reference proteome</keyword>
<dbReference type="SUPFAM" id="SSF47203">
    <property type="entry name" value="Acyl-CoA dehydrogenase C-terminal domain-like"/>
    <property type="match status" value="1"/>
</dbReference>
<reference evidence="1 2" key="1">
    <citation type="submission" date="2020-10" db="EMBL/GenBank/DDBJ databases">
        <title>Sequencing the genomes of 1000 actinobacteria strains.</title>
        <authorList>
            <person name="Klenk H.-P."/>
        </authorList>
    </citation>
    <scope>NUCLEOTIDE SEQUENCE [LARGE SCALE GENOMIC DNA]</scope>
    <source>
        <strain evidence="1 2">DSM 7307</strain>
    </source>
</reference>
<dbReference type="EMBL" id="JADBEC010000001">
    <property type="protein sequence ID" value="MBE1505638.1"/>
    <property type="molecule type" value="Genomic_DNA"/>
</dbReference>
<gene>
    <name evidence="1" type="ORF">H4W29_002819</name>
</gene>
<sequence length="374" mass="39881">MGTVSQLHDNVRPPAHRIETEEEAISAARELAVGFRRQASERDINRLMPNIELDALSQSGLTAITVPPEYTGLDISNALLAEIVAIVAESDASIGNVLASHFRVLEGLRNQPSEELKIVLFTRALDGDRFAATRFADQASLVAEGSGLRLTGRSEQAAAILFSDWIAAAAIDPGGRRVMLHLQRDSDELQAVDDWDAFGLRTNGTATLIAGKLHVNADTVIAALPGDHTTEKSLGLLLQAAVSLGIARAAFADLLVMAKEPSALFGKIGERAIRIEIATGALEQAGRKLDIAQVSPAEAAMAEAYFCASSACLAAIEVALDTANALFELARGATGSIALNLDRHWRNARIHDMAIQREPLLNAAGAYILKIRES</sequence>
<dbReference type="SUPFAM" id="SSF56645">
    <property type="entry name" value="Acyl-CoA dehydrogenase NM domain-like"/>
    <property type="match status" value="1"/>
</dbReference>
<name>A0ABR9IR10_RHIVS</name>
<dbReference type="InterPro" id="IPR036250">
    <property type="entry name" value="AcylCo_DH-like_C"/>
</dbReference>
<dbReference type="PIRSF" id="PIRSF016578">
    <property type="entry name" value="HsaA"/>
    <property type="match status" value="1"/>
</dbReference>
<organism evidence="1 2">
    <name type="scientific">Rhizobium viscosum</name>
    <name type="common">Arthrobacter viscosus</name>
    <dbReference type="NCBI Taxonomy" id="1673"/>
    <lineage>
        <taxon>Bacteria</taxon>
        <taxon>Pseudomonadati</taxon>
        <taxon>Pseudomonadota</taxon>
        <taxon>Alphaproteobacteria</taxon>
        <taxon>Hyphomicrobiales</taxon>
        <taxon>Rhizobiaceae</taxon>
        <taxon>Rhizobium/Agrobacterium group</taxon>
        <taxon>Rhizobium</taxon>
    </lineage>
</organism>
<protein>
    <submittedName>
        <fullName evidence="1">Alkylation response protein AidB-like acyl-CoA dehydrogenase</fullName>
    </submittedName>
</protein>
<dbReference type="RefSeq" id="WP_192729463.1">
    <property type="nucleotide sequence ID" value="NZ_BAAAVL010000009.1"/>
</dbReference>
<accession>A0ABR9IR10</accession>
<dbReference type="Gene3D" id="1.10.540.10">
    <property type="entry name" value="Acyl-CoA dehydrogenase/oxidase, N-terminal domain"/>
    <property type="match status" value="1"/>
</dbReference>
<dbReference type="InterPro" id="IPR037069">
    <property type="entry name" value="AcylCoA_DH/ox_N_sf"/>
</dbReference>
<comment type="caution">
    <text evidence="1">The sequence shown here is derived from an EMBL/GenBank/DDBJ whole genome shotgun (WGS) entry which is preliminary data.</text>
</comment>
<dbReference type="Gene3D" id="1.20.140.10">
    <property type="entry name" value="Butyryl-CoA Dehydrogenase, subunit A, domain 3"/>
    <property type="match status" value="1"/>
</dbReference>
<dbReference type="Proteomes" id="UP000620262">
    <property type="component" value="Unassembled WGS sequence"/>
</dbReference>